<organism evidence="5 6">
    <name type="scientific">Vagococcus lutrae LBD1</name>
    <dbReference type="NCBI Taxonomy" id="1408226"/>
    <lineage>
        <taxon>Bacteria</taxon>
        <taxon>Bacillati</taxon>
        <taxon>Bacillota</taxon>
        <taxon>Bacilli</taxon>
        <taxon>Lactobacillales</taxon>
        <taxon>Enterococcaceae</taxon>
        <taxon>Vagococcus</taxon>
    </lineage>
</organism>
<feature type="site" description="Transition state stabilizer" evidence="3">
    <location>
        <position position="209"/>
    </location>
</feature>
<evidence type="ECO:0000313" key="5">
    <source>
        <dbReference type="EMBL" id="EST90841.1"/>
    </source>
</evidence>
<dbReference type="PANTHER" id="PTHR48100">
    <property type="entry name" value="BROAD-SPECIFICITY PHOSPHATASE YOR283W-RELATED"/>
    <property type="match status" value="1"/>
</dbReference>
<dbReference type="EMBL" id="AYSH01000001">
    <property type="protein sequence ID" value="EST90841.1"/>
    <property type="molecule type" value="Genomic_DNA"/>
</dbReference>
<reference evidence="5 6" key="1">
    <citation type="journal article" date="2013" name="Genome Announc.">
        <title>High-Quality Draft Genome Sequence of Vagococcus lutrae Strain LBD1, Isolated from the Largemouth Bass Micropterus salmoides.</title>
        <authorList>
            <person name="Lebreton F."/>
            <person name="Valentino M.D."/>
            <person name="Duncan L.B."/>
            <person name="Zeng Q."/>
            <person name="Manson McGuire A."/>
            <person name="Earl A.M."/>
            <person name="Gilmore M.S."/>
        </authorList>
    </citation>
    <scope>NUCLEOTIDE SEQUENCE [LARGE SCALE GENOMIC DNA]</scope>
    <source>
        <strain evidence="5 6">LBD1</strain>
    </source>
</reference>
<feature type="active site" description="Proton donor/acceptor" evidence="1">
    <location>
        <position position="121"/>
    </location>
</feature>
<dbReference type="AlphaFoldDB" id="V6Q6I5"/>
<dbReference type="PROSITE" id="PS51257">
    <property type="entry name" value="PROKAR_LIPOPROTEIN"/>
    <property type="match status" value="1"/>
</dbReference>
<evidence type="ECO:0000256" key="2">
    <source>
        <dbReference type="PIRSR" id="PIRSR613078-2"/>
    </source>
</evidence>
<evidence type="ECO:0000256" key="4">
    <source>
        <dbReference type="SAM" id="SignalP"/>
    </source>
</evidence>
<feature type="binding site" evidence="2">
    <location>
        <position position="133"/>
    </location>
    <ligand>
        <name>substrate</name>
    </ligand>
</feature>
<dbReference type="InterPro" id="IPR050275">
    <property type="entry name" value="PGM_Phosphatase"/>
</dbReference>
<dbReference type="Gene3D" id="3.40.50.1240">
    <property type="entry name" value="Phosphoglycerate mutase-like"/>
    <property type="match status" value="1"/>
</dbReference>
<dbReference type="RefSeq" id="WP_023605469.1">
    <property type="nucleotide sequence ID" value="NZ_AYSH01000001.1"/>
</dbReference>
<proteinExistence type="predicted"/>
<dbReference type="SMART" id="SM00855">
    <property type="entry name" value="PGAM"/>
    <property type="match status" value="1"/>
</dbReference>
<feature type="chain" id="PRO_5039163346" description="Phosphoglycerate mutase" evidence="4">
    <location>
        <begin position="24"/>
        <end position="257"/>
    </location>
</feature>
<keyword evidence="4" id="KW-0732">Signal</keyword>
<dbReference type="InterPro" id="IPR013078">
    <property type="entry name" value="His_Pase_superF_clade-1"/>
</dbReference>
<dbReference type="CDD" id="cd07067">
    <property type="entry name" value="HP_PGM_like"/>
    <property type="match status" value="1"/>
</dbReference>
<feature type="binding site" evidence="2">
    <location>
        <begin position="121"/>
        <end position="124"/>
    </location>
    <ligand>
        <name>substrate</name>
    </ligand>
</feature>
<dbReference type="eggNOG" id="COG0406">
    <property type="taxonomic scope" value="Bacteria"/>
</dbReference>
<evidence type="ECO:0008006" key="7">
    <source>
        <dbReference type="Google" id="ProtNLM"/>
    </source>
</evidence>
<dbReference type="STRING" id="1408226.T233_00112"/>
<dbReference type="PANTHER" id="PTHR48100:SF9">
    <property type="entry name" value="PHOSPHOGLYCERATE MUTASE 2 PARALOG"/>
    <property type="match status" value="1"/>
</dbReference>
<feature type="signal peptide" evidence="4">
    <location>
        <begin position="1"/>
        <end position="23"/>
    </location>
</feature>
<gene>
    <name evidence="5" type="ORF">T233_00112</name>
</gene>
<feature type="binding site" evidence="2">
    <location>
        <begin position="43"/>
        <end position="50"/>
    </location>
    <ligand>
        <name>substrate</name>
    </ligand>
</feature>
<feature type="binding site" evidence="2">
    <location>
        <position position="95"/>
    </location>
    <ligand>
        <name>substrate</name>
    </ligand>
</feature>
<dbReference type="Pfam" id="PF00300">
    <property type="entry name" value="His_Phos_1"/>
    <property type="match status" value="1"/>
</dbReference>
<sequence>MKKWKTLLVLVSSVLVLGGCQKATPKEEVKDDKTEETVLYVTRHGKTILNTLDRVQGWADTPLTKEGRDVAEKLGQGLKQEGIKFKSVYSSDLGRAKETARIVCNELEYKKGINEIEGLREASYGMFEGDLNKNMMSAILKENDMKSPNELMEQGMDMWKISANTLNKIDDLHIAEDADMITKRMLSSLEEISKKTYSEGGGNVLIVGHGMSISLLLDALDDSLPFDGHLANASVSKITYDGKNYHVQSIGDTSYIE</sequence>
<accession>V6Q6I5</accession>
<evidence type="ECO:0000313" key="6">
    <source>
        <dbReference type="Proteomes" id="UP000018126"/>
    </source>
</evidence>
<dbReference type="InterPro" id="IPR029033">
    <property type="entry name" value="His_PPase_superfam"/>
</dbReference>
<evidence type="ECO:0000256" key="3">
    <source>
        <dbReference type="PIRSR" id="PIRSR613078-3"/>
    </source>
</evidence>
<name>V6Q6I5_9ENTE</name>
<dbReference type="SUPFAM" id="SSF53254">
    <property type="entry name" value="Phosphoglycerate mutase-like"/>
    <property type="match status" value="1"/>
</dbReference>
<dbReference type="GO" id="GO:0016791">
    <property type="term" value="F:phosphatase activity"/>
    <property type="evidence" value="ECO:0007669"/>
    <property type="project" value="TreeGrafter"/>
</dbReference>
<evidence type="ECO:0000256" key="1">
    <source>
        <dbReference type="PIRSR" id="PIRSR613078-1"/>
    </source>
</evidence>
<dbReference type="GO" id="GO:0005737">
    <property type="term" value="C:cytoplasm"/>
    <property type="evidence" value="ECO:0007669"/>
    <property type="project" value="TreeGrafter"/>
</dbReference>
<keyword evidence="6" id="KW-1185">Reference proteome</keyword>
<dbReference type="PATRIC" id="fig|1408226.3.peg.111"/>
<dbReference type="Proteomes" id="UP000018126">
    <property type="component" value="Unassembled WGS sequence"/>
</dbReference>
<comment type="caution">
    <text evidence="5">The sequence shown here is derived from an EMBL/GenBank/DDBJ whole genome shotgun (WGS) entry which is preliminary data.</text>
</comment>
<feature type="active site" description="Tele-phosphohistidine intermediate" evidence="1">
    <location>
        <position position="44"/>
    </location>
</feature>
<protein>
    <recommendedName>
        <fullName evidence="7">Phosphoglycerate mutase</fullName>
    </recommendedName>
</protein>